<dbReference type="Proteomes" id="UP000634136">
    <property type="component" value="Unassembled WGS sequence"/>
</dbReference>
<reference evidence="2" key="1">
    <citation type="submission" date="2020-09" db="EMBL/GenBank/DDBJ databases">
        <title>Genome-Enabled Discovery of Anthraquinone Biosynthesis in Senna tora.</title>
        <authorList>
            <person name="Kang S.-H."/>
            <person name="Pandey R.P."/>
            <person name="Lee C.-M."/>
            <person name="Sim J.-S."/>
            <person name="Jeong J.-T."/>
            <person name="Choi B.-S."/>
            <person name="Jung M."/>
            <person name="Ginzburg D."/>
            <person name="Zhao K."/>
            <person name="Won S.Y."/>
            <person name="Oh T.-J."/>
            <person name="Yu Y."/>
            <person name="Kim N.-H."/>
            <person name="Lee O.R."/>
            <person name="Lee T.-H."/>
            <person name="Bashyal P."/>
            <person name="Kim T.-S."/>
            <person name="Lee W.-H."/>
            <person name="Kawkins C."/>
            <person name="Kim C.-K."/>
            <person name="Kim J.S."/>
            <person name="Ahn B.O."/>
            <person name="Rhee S.Y."/>
            <person name="Sohng J.K."/>
        </authorList>
    </citation>
    <scope>NUCLEOTIDE SEQUENCE</scope>
    <source>
        <tissue evidence="2">Leaf</tissue>
    </source>
</reference>
<evidence type="ECO:0000313" key="2">
    <source>
        <dbReference type="EMBL" id="KAF7838815.1"/>
    </source>
</evidence>
<name>A0A835CFJ3_9FABA</name>
<feature type="region of interest" description="Disordered" evidence="1">
    <location>
        <begin position="27"/>
        <end position="51"/>
    </location>
</feature>
<proteinExistence type="predicted"/>
<sequence length="51" mass="5838">MDKCLKSVGNPTVEKLPTFESGDCMGRVAPTDAIRGDHVERKQRRENRRHD</sequence>
<organism evidence="2 3">
    <name type="scientific">Senna tora</name>
    <dbReference type="NCBI Taxonomy" id="362788"/>
    <lineage>
        <taxon>Eukaryota</taxon>
        <taxon>Viridiplantae</taxon>
        <taxon>Streptophyta</taxon>
        <taxon>Embryophyta</taxon>
        <taxon>Tracheophyta</taxon>
        <taxon>Spermatophyta</taxon>
        <taxon>Magnoliopsida</taxon>
        <taxon>eudicotyledons</taxon>
        <taxon>Gunneridae</taxon>
        <taxon>Pentapetalae</taxon>
        <taxon>rosids</taxon>
        <taxon>fabids</taxon>
        <taxon>Fabales</taxon>
        <taxon>Fabaceae</taxon>
        <taxon>Caesalpinioideae</taxon>
        <taxon>Cassia clade</taxon>
        <taxon>Senna</taxon>
    </lineage>
</organism>
<feature type="compositionally biased region" description="Basic residues" evidence="1">
    <location>
        <begin position="41"/>
        <end position="51"/>
    </location>
</feature>
<keyword evidence="3" id="KW-1185">Reference proteome</keyword>
<protein>
    <submittedName>
        <fullName evidence="2">Uncharacterized protein</fullName>
    </submittedName>
</protein>
<dbReference type="AlphaFoldDB" id="A0A835CFJ3"/>
<evidence type="ECO:0000256" key="1">
    <source>
        <dbReference type="SAM" id="MobiDB-lite"/>
    </source>
</evidence>
<dbReference type="EMBL" id="JAAIUW010000003">
    <property type="protein sequence ID" value="KAF7838815.1"/>
    <property type="molecule type" value="Genomic_DNA"/>
</dbReference>
<evidence type="ECO:0000313" key="3">
    <source>
        <dbReference type="Proteomes" id="UP000634136"/>
    </source>
</evidence>
<accession>A0A835CFJ3</accession>
<gene>
    <name evidence="2" type="ORF">G2W53_007297</name>
</gene>
<comment type="caution">
    <text evidence="2">The sequence shown here is derived from an EMBL/GenBank/DDBJ whole genome shotgun (WGS) entry which is preliminary data.</text>
</comment>